<accession>A0A075HXV5</accession>
<dbReference type="EMBL" id="KF901185">
    <property type="protein sequence ID" value="AIF21216.1"/>
    <property type="molecule type" value="Genomic_DNA"/>
</dbReference>
<protein>
    <submittedName>
        <fullName evidence="1">Uncharacterized protein</fullName>
    </submittedName>
</protein>
<sequence length="628" mass="71936">MPECRGCGVNSRRSWCEICDIVVPHITGQDSNMIESPAAVEHTRHELGHPDTRPNRIWSAIRKLNSSEAEWAMNPRPNNSITRISGDPPEWEIDDEDQVIMDSGSIRHASTARLRRLQKGGILPDGSHLSWSDGRFYLDGIPLDVPYHGLRKMMRRTRGIQNVDWKKLLLSVSLACTKHQTRRELRAGQHGRQTTIHPAAMMRLDGDPRRVPNFMRAMGLPRWGLPTERSRYNPDLFRGASWMDAWDSLRPLDVHDMDDMMIPMALYIKDGRLQLRVRRNGGWRRLELESHPVVWSLLVSWSLAPPRSDSHQRLRCLQQSLFADTEIDLISNEDRNGIKMLSGIVRENDNVDVDRGNGGFIVKGTSGARYRVVPGVGGHNTRFVVNGIGHESGHRAARERGAPPWHRDRNSLCIVESHELRRLVIGDALSSIILSLLDDLKSQQYIDTLRGYIREVTPRTVDPQVAAVRQAENLRFRLRNNLAEYRTRRYTVLFPQLWGVLLRLPLGERLTFTAMRRGHPNVNFDGCETAFATEGQLERNVLYQMLEASGWQRDPHEERVRRTQRIYIRTGTGLQNLANRVEEFAGMLEPALTVNQRVRLVANPVWSYFERNNPGIRALLPGTDQRLD</sequence>
<dbReference type="AlphaFoldDB" id="A0A075HXV5"/>
<reference evidence="1" key="1">
    <citation type="journal article" date="2014" name="Genome Biol. Evol.">
        <title>Pangenome evidence for extensive interdomain horizontal transfer affecting lineage core and shell genes in uncultured planktonic thaumarchaeota and euryarchaeota.</title>
        <authorList>
            <person name="Deschamps P."/>
            <person name="Zivanovic Y."/>
            <person name="Moreira D."/>
            <person name="Rodriguez-Valera F."/>
            <person name="Lopez-Garcia P."/>
        </authorList>
    </citation>
    <scope>NUCLEOTIDE SEQUENCE</scope>
</reference>
<evidence type="ECO:0000313" key="1">
    <source>
        <dbReference type="EMBL" id="AIF21216.1"/>
    </source>
</evidence>
<proteinExistence type="predicted"/>
<name>A0A075HXV5_9EURY</name>
<organism evidence="1">
    <name type="scientific">uncultured marine group II/III euryarchaeote KM3_98_F04</name>
    <dbReference type="NCBI Taxonomy" id="1456548"/>
    <lineage>
        <taxon>Archaea</taxon>
        <taxon>Methanobacteriati</taxon>
        <taxon>Methanobacteriota</taxon>
        <taxon>environmental samples</taxon>
    </lineage>
</organism>